<dbReference type="Proteomes" id="UP000036951">
    <property type="component" value="Unassembled WGS sequence"/>
</dbReference>
<reference evidence="3 4" key="1">
    <citation type="submission" date="2015-06" db="EMBL/GenBank/DDBJ databases">
        <title>Prevotella sp. 109, sp. nov., a novel member of the family Prevotellaceae isolated from human faeces.</title>
        <authorList>
            <person name="Shkoporov A.N."/>
            <person name="Chaplin A.V."/>
            <person name="Kafarskaia L.I."/>
            <person name="Efimov B.A."/>
        </authorList>
    </citation>
    <scope>NUCLEOTIDE SEQUENCE [LARGE SCALE GENOMIC DNA]</scope>
    <source>
        <strain evidence="3 4">109</strain>
    </source>
</reference>
<dbReference type="OrthoDB" id="1440774at2"/>
<comment type="caution">
    <text evidence="3">The sequence shown here is derived from an EMBL/GenBank/DDBJ whole genome shotgun (WGS) entry which is preliminary data.</text>
</comment>
<accession>A0A8E1QYS3</accession>
<dbReference type="AlphaFoldDB" id="A0A8E1QYS3"/>
<dbReference type="Pfam" id="PF09697">
    <property type="entry name" value="Porph_ging"/>
    <property type="match status" value="1"/>
</dbReference>
<dbReference type="InterPro" id="IPR005901">
    <property type="entry name" value="GLPGLI"/>
</dbReference>
<evidence type="ECO:0008006" key="5">
    <source>
        <dbReference type="Google" id="ProtNLM"/>
    </source>
</evidence>
<feature type="region of interest" description="Disordered" evidence="1">
    <location>
        <begin position="260"/>
        <end position="280"/>
    </location>
</feature>
<feature type="chain" id="PRO_5034406657" description="GLPGLI family protein" evidence="2">
    <location>
        <begin position="22"/>
        <end position="280"/>
    </location>
</feature>
<dbReference type="EMBL" id="LFQU01000013">
    <property type="protein sequence ID" value="KOO68429.1"/>
    <property type="molecule type" value="Genomic_DNA"/>
</dbReference>
<keyword evidence="4" id="KW-1185">Reference proteome</keyword>
<sequence>MKRIISISLLAVSAMLGSAQTNINVFTPEDLQPGKPCDTLRYVITYDMAYVEDTLQVPMKAAHETMLLETGHKVTAFYSYDAFRSDSINAGLLSRGATQYSVLGRIPWRLYTNYPETGRSSFTEKLGLDRFVCVESVEKPQWQLCPDSSATILGYPCRLATASYKGRLWSAWYAEDIPLYHGPWKLCGLPGLILRAYDSQRHYVFEAIGIKTADEPRPIYYKGEGYEEISRKDLDGLYRRYYSDPVGYMTAGGKVTVKMQDRSGKSVAPPKGVPYNPIER</sequence>
<evidence type="ECO:0000256" key="1">
    <source>
        <dbReference type="SAM" id="MobiDB-lite"/>
    </source>
</evidence>
<dbReference type="NCBIfam" id="TIGR01200">
    <property type="entry name" value="GLPGLI"/>
    <property type="match status" value="1"/>
</dbReference>
<organism evidence="3 4">
    <name type="scientific">Xylanibacter rarus</name>
    <dbReference type="NCBI Taxonomy" id="1676614"/>
    <lineage>
        <taxon>Bacteria</taxon>
        <taxon>Pseudomonadati</taxon>
        <taxon>Bacteroidota</taxon>
        <taxon>Bacteroidia</taxon>
        <taxon>Bacteroidales</taxon>
        <taxon>Prevotellaceae</taxon>
        <taxon>Xylanibacter</taxon>
    </lineage>
</organism>
<evidence type="ECO:0000313" key="4">
    <source>
        <dbReference type="Proteomes" id="UP000036951"/>
    </source>
</evidence>
<keyword evidence="2" id="KW-0732">Signal</keyword>
<proteinExistence type="predicted"/>
<feature type="signal peptide" evidence="2">
    <location>
        <begin position="1"/>
        <end position="21"/>
    </location>
</feature>
<gene>
    <name evidence="3" type="ORF">ACU52_07855</name>
</gene>
<name>A0A8E1QYS3_9BACT</name>
<evidence type="ECO:0000313" key="3">
    <source>
        <dbReference type="EMBL" id="KOO68429.1"/>
    </source>
</evidence>
<dbReference type="RefSeq" id="WP_053398395.1">
    <property type="nucleotide sequence ID" value="NZ_LFQU01000013.1"/>
</dbReference>
<protein>
    <recommendedName>
        <fullName evidence="5">GLPGLI family protein</fullName>
    </recommendedName>
</protein>
<evidence type="ECO:0000256" key="2">
    <source>
        <dbReference type="SAM" id="SignalP"/>
    </source>
</evidence>